<evidence type="ECO:0000313" key="3">
    <source>
        <dbReference type="Proteomes" id="UP000549616"/>
    </source>
</evidence>
<dbReference type="AlphaFoldDB" id="A0A853B1W5"/>
<dbReference type="Gene3D" id="1.10.10.2840">
    <property type="entry name" value="PucR C-terminal helix-turn-helix domain"/>
    <property type="match status" value="1"/>
</dbReference>
<dbReference type="RefSeq" id="WP_179773309.1">
    <property type="nucleotide sequence ID" value="NZ_JACCFK010000001.1"/>
</dbReference>
<proteinExistence type="predicted"/>
<organism evidence="2 3">
    <name type="scientific">Amycolatopsis endophytica</name>
    <dbReference type="NCBI Taxonomy" id="860233"/>
    <lineage>
        <taxon>Bacteria</taxon>
        <taxon>Bacillati</taxon>
        <taxon>Actinomycetota</taxon>
        <taxon>Actinomycetes</taxon>
        <taxon>Pseudonocardiales</taxon>
        <taxon>Pseudonocardiaceae</taxon>
        <taxon>Amycolatopsis</taxon>
    </lineage>
</organism>
<dbReference type="EMBL" id="JACCFK010000001">
    <property type="protein sequence ID" value="NYI89113.1"/>
    <property type="molecule type" value="Genomic_DNA"/>
</dbReference>
<dbReference type="InterPro" id="IPR025736">
    <property type="entry name" value="PucR_C-HTH_dom"/>
</dbReference>
<sequence>MVESELQRRVDALAEDLGRSVAINDPSVRLLCASRHFGDEDTVRVRAMLQRSAGSEAIGHILAQGVTRWSGPGVIPPRPDLEMLARVSVPLRWRGTLLGLLMVIDPDGSLTEAQLDAIRVAAEPMAALLYRDFLAADEERAARERALQRLLSGNPAERPATHDWPDTVLIAEVTDGDNARVEVALRTALEAATRGREPSFYVRGRQGVLLGGGDPAAIIRQVEDVLGSARCVVGVGSHPDRPWTARERAATAVRAATTLPRFGGIAHWADLGAYALLLRIPEPTRADLPDPLRALLDHDTGGRLVETLAAYLDHGGSSLDTAAALHIHRTSLYYRLHRIEEITGLDLADGEHRLALHLGLRLLPLVNG</sequence>
<dbReference type="PANTHER" id="PTHR33744:SF17">
    <property type="entry name" value="CONSERVED PROTEIN"/>
    <property type="match status" value="1"/>
</dbReference>
<feature type="domain" description="PucR C-terminal helix-turn-helix" evidence="1">
    <location>
        <begin position="304"/>
        <end position="362"/>
    </location>
</feature>
<reference evidence="2 3" key="1">
    <citation type="submission" date="2020-07" db="EMBL/GenBank/DDBJ databases">
        <title>Sequencing the genomes of 1000 actinobacteria strains.</title>
        <authorList>
            <person name="Klenk H.-P."/>
        </authorList>
    </citation>
    <scope>NUCLEOTIDE SEQUENCE [LARGE SCALE GENOMIC DNA]</scope>
    <source>
        <strain evidence="2 3">DSM 104006</strain>
    </source>
</reference>
<evidence type="ECO:0000259" key="1">
    <source>
        <dbReference type="Pfam" id="PF13556"/>
    </source>
</evidence>
<dbReference type="Pfam" id="PF13556">
    <property type="entry name" value="HTH_30"/>
    <property type="match status" value="1"/>
</dbReference>
<dbReference type="PANTHER" id="PTHR33744">
    <property type="entry name" value="CARBOHYDRATE DIACID REGULATOR"/>
    <property type="match status" value="1"/>
</dbReference>
<dbReference type="InterPro" id="IPR051448">
    <property type="entry name" value="CdaR-like_regulators"/>
</dbReference>
<protein>
    <recommendedName>
        <fullName evidence="1">PucR C-terminal helix-turn-helix domain-containing protein</fullName>
    </recommendedName>
</protein>
<evidence type="ECO:0000313" key="2">
    <source>
        <dbReference type="EMBL" id="NYI89113.1"/>
    </source>
</evidence>
<accession>A0A853B1W5</accession>
<dbReference type="Proteomes" id="UP000549616">
    <property type="component" value="Unassembled WGS sequence"/>
</dbReference>
<keyword evidence="3" id="KW-1185">Reference proteome</keyword>
<dbReference type="InterPro" id="IPR042070">
    <property type="entry name" value="PucR_C-HTH_sf"/>
</dbReference>
<name>A0A853B1W5_9PSEU</name>
<gene>
    <name evidence="2" type="ORF">HNR02_002436</name>
</gene>
<comment type="caution">
    <text evidence="2">The sequence shown here is derived from an EMBL/GenBank/DDBJ whole genome shotgun (WGS) entry which is preliminary data.</text>
</comment>